<evidence type="ECO:0000313" key="5">
    <source>
        <dbReference type="Proteomes" id="UP000295083"/>
    </source>
</evidence>
<evidence type="ECO:0000256" key="1">
    <source>
        <dbReference type="PROSITE-ProRule" id="PRU00042"/>
    </source>
</evidence>
<reference evidence="4 5" key="1">
    <citation type="submission" date="2018-11" db="EMBL/GenBank/DDBJ databases">
        <title>Genome sequence and assembly of Colletotrichum spinosum.</title>
        <authorList>
            <person name="Gan P."/>
            <person name="Shirasu K."/>
        </authorList>
    </citation>
    <scope>NUCLEOTIDE SEQUENCE [LARGE SCALE GENOMIC DNA]</scope>
    <source>
        <strain evidence="4 5">CBS 515.97</strain>
    </source>
</reference>
<dbReference type="GO" id="GO:0008270">
    <property type="term" value="F:zinc ion binding"/>
    <property type="evidence" value="ECO:0007669"/>
    <property type="project" value="UniProtKB-KW"/>
</dbReference>
<name>A0A4R8PP52_9PEZI</name>
<proteinExistence type="predicted"/>
<sequence length="531" mass="59679">MWPRADNFRQHLKRVHQRHLSAEDDMSEYVVQPSLPSQTNSVRPTVQDDLEGVGSDMPFPFPQDTSAQWDGRSLALDDVHPDPHQPMDIDIVLDPSLSAVEPMVPSQLRASPTEMFMVNRGPAPDKVVDHATRRLQTLQGFIQPRELSRPASANVMTVHQVDIGNGQQLKSHPPASTDKSVPFDVVENAQRDVTKDVSNQETSRKPRDLLASRVQVQPRKSADTEHSHDSPSVSSSSSLDDLTEEEVLGFLAKFPTRLIQKYLKNQVETLPQNSTPAPDTCVEYYLCPHKDCSKQFPRKCELKKHVKRHEKPYGCTHPGCSKKFGSKNDWKRHENSQHFQLEVWKCDRETGLSSSPSSSATPATCGKICHRRETFRTHLQKEHKMTVAEHVDRALNNCRSGRNCDSRFWCGFCVGLVDTSRQGANSWHERFDHIDKHFAGRDGMTPRDISDWKHGETELPEMEPGASKDDEESDDAEPCDDAVVVVSASEAGRAKRKAEDHESSGKDAKRNKTTTIVQGWGCVSDAFVRAL</sequence>
<protein>
    <submittedName>
        <fullName evidence="4">Metallothionein expression activator</fullName>
    </submittedName>
</protein>
<feature type="compositionally biased region" description="Basic and acidic residues" evidence="2">
    <location>
        <begin position="220"/>
        <end position="229"/>
    </location>
</feature>
<evidence type="ECO:0000259" key="3">
    <source>
        <dbReference type="PROSITE" id="PS50157"/>
    </source>
</evidence>
<dbReference type="EMBL" id="QAPG01003791">
    <property type="protein sequence ID" value="TDZ27401.1"/>
    <property type="molecule type" value="Genomic_DNA"/>
</dbReference>
<organism evidence="4 5">
    <name type="scientific">Colletotrichum spinosum</name>
    <dbReference type="NCBI Taxonomy" id="1347390"/>
    <lineage>
        <taxon>Eukaryota</taxon>
        <taxon>Fungi</taxon>
        <taxon>Dikarya</taxon>
        <taxon>Ascomycota</taxon>
        <taxon>Pezizomycotina</taxon>
        <taxon>Sordariomycetes</taxon>
        <taxon>Hypocreomycetidae</taxon>
        <taxon>Glomerellales</taxon>
        <taxon>Glomerellaceae</taxon>
        <taxon>Colletotrichum</taxon>
        <taxon>Colletotrichum orbiculare species complex</taxon>
    </lineage>
</organism>
<comment type="caution">
    <text evidence="4">The sequence shown here is derived from an EMBL/GenBank/DDBJ whole genome shotgun (WGS) entry which is preliminary data.</text>
</comment>
<dbReference type="Gene3D" id="3.30.160.60">
    <property type="entry name" value="Classic Zinc Finger"/>
    <property type="match status" value="1"/>
</dbReference>
<dbReference type="PROSITE" id="PS50157">
    <property type="entry name" value="ZINC_FINGER_C2H2_2"/>
    <property type="match status" value="2"/>
</dbReference>
<evidence type="ECO:0000256" key="2">
    <source>
        <dbReference type="SAM" id="MobiDB-lite"/>
    </source>
</evidence>
<keyword evidence="1" id="KW-0862">Zinc</keyword>
<dbReference type="SUPFAM" id="SSF57667">
    <property type="entry name" value="beta-beta-alpha zinc fingers"/>
    <property type="match status" value="1"/>
</dbReference>
<feature type="domain" description="C2H2-type" evidence="3">
    <location>
        <begin position="313"/>
        <end position="338"/>
    </location>
</feature>
<feature type="compositionally biased region" description="Basic and acidic residues" evidence="2">
    <location>
        <begin position="497"/>
        <end position="510"/>
    </location>
</feature>
<dbReference type="PANTHER" id="PTHR35391:SF3">
    <property type="entry name" value="FINGER DOMAIN PROTEIN, PUTATIVE (AFU_ORTHOLOGUE AFUA_8G04300)-RELATED"/>
    <property type="match status" value="1"/>
</dbReference>
<feature type="compositionally biased region" description="Basic and acidic residues" evidence="2">
    <location>
        <begin position="438"/>
        <end position="457"/>
    </location>
</feature>
<gene>
    <name evidence="4" type="primary">ACE2-0</name>
    <name evidence="4" type="ORF">C8035_v010544</name>
</gene>
<dbReference type="AlphaFoldDB" id="A0A4R8PP52"/>
<dbReference type="PANTHER" id="PTHR35391">
    <property type="entry name" value="C2H2-TYPE DOMAIN-CONTAINING PROTEIN-RELATED"/>
    <property type="match status" value="1"/>
</dbReference>
<dbReference type="PROSITE" id="PS00028">
    <property type="entry name" value="ZINC_FINGER_C2H2_1"/>
    <property type="match status" value="2"/>
</dbReference>
<dbReference type="InterPro" id="IPR036236">
    <property type="entry name" value="Znf_C2H2_sf"/>
</dbReference>
<accession>A0A4R8PP52</accession>
<feature type="domain" description="C2H2-type" evidence="3">
    <location>
        <begin position="285"/>
        <end position="314"/>
    </location>
</feature>
<keyword evidence="1" id="KW-0479">Metal-binding</keyword>
<keyword evidence="1" id="KW-0863">Zinc-finger</keyword>
<evidence type="ECO:0000313" key="4">
    <source>
        <dbReference type="EMBL" id="TDZ27401.1"/>
    </source>
</evidence>
<feature type="compositionally biased region" description="Low complexity" evidence="2">
    <location>
        <begin position="230"/>
        <end position="240"/>
    </location>
</feature>
<dbReference type="Proteomes" id="UP000295083">
    <property type="component" value="Unassembled WGS sequence"/>
</dbReference>
<dbReference type="InterPro" id="IPR013087">
    <property type="entry name" value="Znf_C2H2_type"/>
</dbReference>
<keyword evidence="5" id="KW-1185">Reference proteome</keyword>
<feature type="region of interest" description="Disordered" evidence="2">
    <location>
        <begin position="438"/>
        <end position="515"/>
    </location>
</feature>
<feature type="compositionally biased region" description="Acidic residues" evidence="2">
    <location>
        <begin position="469"/>
        <end position="480"/>
    </location>
</feature>
<feature type="region of interest" description="Disordered" evidence="2">
    <location>
        <begin position="189"/>
        <end position="240"/>
    </location>
</feature>
<dbReference type="SMART" id="SM00355">
    <property type="entry name" value="ZnF_C2H2"/>
    <property type="match status" value="3"/>
</dbReference>